<dbReference type="Proteomes" id="UP000053660">
    <property type="component" value="Unassembled WGS sequence"/>
</dbReference>
<sequence length="166" mass="17983">MWHLHIFLLTALTSLLSAQSVDEESYVQLTEGSGKYSSDDEDIEGSALPRDSNYATTPVVRPRFTQGPVTRLRTNTVKYPTILQTQRVTTYATSTPHGIDPPRGEDAKSGEMLSSNATLTVLIIGIVVLVAVAVILVACCLKRHTGRSNGYTPGQHRSSAALLNTQ</sequence>
<evidence type="ECO:0000313" key="4">
    <source>
        <dbReference type="EMBL" id="KHJ92863.1"/>
    </source>
</evidence>
<protein>
    <submittedName>
        <fullName evidence="4">Uncharacterized protein</fullName>
    </submittedName>
</protein>
<feature type="region of interest" description="Disordered" evidence="1">
    <location>
        <begin position="90"/>
        <end position="109"/>
    </location>
</feature>
<gene>
    <name evidence="4" type="ORF">OESDEN_07238</name>
</gene>
<organism evidence="4 5">
    <name type="scientific">Oesophagostomum dentatum</name>
    <name type="common">Nodular worm</name>
    <dbReference type="NCBI Taxonomy" id="61180"/>
    <lineage>
        <taxon>Eukaryota</taxon>
        <taxon>Metazoa</taxon>
        <taxon>Ecdysozoa</taxon>
        <taxon>Nematoda</taxon>
        <taxon>Chromadorea</taxon>
        <taxon>Rhabditida</taxon>
        <taxon>Rhabditina</taxon>
        <taxon>Rhabditomorpha</taxon>
        <taxon>Strongyloidea</taxon>
        <taxon>Strongylidae</taxon>
        <taxon>Oesophagostomum</taxon>
    </lineage>
</organism>
<name>A0A0B1T5K7_OESDE</name>
<feature type="region of interest" description="Disordered" evidence="1">
    <location>
        <begin position="147"/>
        <end position="166"/>
    </location>
</feature>
<evidence type="ECO:0000256" key="2">
    <source>
        <dbReference type="SAM" id="Phobius"/>
    </source>
</evidence>
<accession>A0A0B1T5K7</accession>
<proteinExistence type="predicted"/>
<feature type="chain" id="PRO_5002061443" evidence="3">
    <location>
        <begin position="19"/>
        <end position="166"/>
    </location>
</feature>
<dbReference type="OrthoDB" id="5866299at2759"/>
<keyword evidence="2" id="KW-1133">Transmembrane helix</keyword>
<keyword evidence="2" id="KW-0472">Membrane</keyword>
<evidence type="ECO:0000313" key="5">
    <source>
        <dbReference type="Proteomes" id="UP000053660"/>
    </source>
</evidence>
<dbReference type="EMBL" id="KN551080">
    <property type="protein sequence ID" value="KHJ92863.1"/>
    <property type="molecule type" value="Genomic_DNA"/>
</dbReference>
<reference evidence="4 5" key="1">
    <citation type="submission" date="2014-03" db="EMBL/GenBank/DDBJ databases">
        <title>Draft genome of the hookworm Oesophagostomum dentatum.</title>
        <authorList>
            <person name="Mitreva M."/>
        </authorList>
    </citation>
    <scope>NUCLEOTIDE SEQUENCE [LARGE SCALE GENOMIC DNA]</scope>
    <source>
        <strain evidence="4 5">OD-Hann</strain>
    </source>
</reference>
<feature type="compositionally biased region" description="Basic and acidic residues" evidence="1">
    <location>
        <begin position="100"/>
        <end position="109"/>
    </location>
</feature>
<evidence type="ECO:0000256" key="1">
    <source>
        <dbReference type="SAM" id="MobiDB-lite"/>
    </source>
</evidence>
<feature type="region of interest" description="Disordered" evidence="1">
    <location>
        <begin position="30"/>
        <end position="52"/>
    </location>
</feature>
<feature type="transmembrane region" description="Helical" evidence="2">
    <location>
        <begin position="119"/>
        <end position="141"/>
    </location>
</feature>
<keyword evidence="2" id="KW-0812">Transmembrane</keyword>
<keyword evidence="3" id="KW-0732">Signal</keyword>
<evidence type="ECO:0000256" key="3">
    <source>
        <dbReference type="SAM" id="SignalP"/>
    </source>
</evidence>
<dbReference type="AlphaFoldDB" id="A0A0B1T5K7"/>
<keyword evidence="5" id="KW-1185">Reference proteome</keyword>
<feature type="signal peptide" evidence="3">
    <location>
        <begin position="1"/>
        <end position="18"/>
    </location>
</feature>